<keyword evidence="3" id="KW-1185">Reference proteome</keyword>
<keyword evidence="1" id="KW-0812">Transmembrane</keyword>
<dbReference type="PROSITE" id="PS51257">
    <property type="entry name" value="PROKAR_LIPOPROTEIN"/>
    <property type="match status" value="1"/>
</dbReference>
<dbReference type="RefSeq" id="WP_052476865.1">
    <property type="nucleotide sequence ID" value="NZ_AP014548.1"/>
</dbReference>
<dbReference type="EMBL" id="AP014548">
    <property type="protein sequence ID" value="BAO55804.1"/>
    <property type="molecule type" value="Genomic_DNA"/>
</dbReference>
<evidence type="ECO:0000313" key="3">
    <source>
        <dbReference type="Proteomes" id="UP000031760"/>
    </source>
</evidence>
<protein>
    <recommendedName>
        <fullName evidence="4">Lipoprotein</fullName>
    </recommendedName>
</protein>
<keyword evidence="1" id="KW-1133">Transmembrane helix</keyword>
<dbReference type="STRING" id="1454201.NMS_1795"/>
<dbReference type="Gene3D" id="2.60.40.10">
    <property type="entry name" value="Immunoglobulins"/>
    <property type="match status" value="1"/>
</dbReference>
<evidence type="ECO:0008006" key="4">
    <source>
        <dbReference type="Google" id="ProtNLM"/>
    </source>
</evidence>
<dbReference type="HOGENOM" id="CLU_1884936_0_0_10"/>
<reference evidence="2 3" key="1">
    <citation type="journal article" date="2014" name="Proc. Natl. Acad. Sci. U.S.A.">
        <title>Functional characterization of flavobacteria rhodopsins reveals a unique class of light-driven chloride pump in bacteria.</title>
        <authorList>
            <person name="Yoshizawa S."/>
            <person name="Kumagai Y."/>
            <person name="Kim H."/>
            <person name="Ogura Y."/>
            <person name="Hayashi T."/>
            <person name="Iwasaki W."/>
            <person name="DeLong E.F."/>
            <person name="Kogure K."/>
        </authorList>
    </citation>
    <scope>NUCLEOTIDE SEQUENCE [LARGE SCALE GENOMIC DNA]</scope>
    <source>
        <strain evidence="2 3">S1-08</strain>
    </source>
</reference>
<dbReference type="InterPro" id="IPR013783">
    <property type="entry name" value="Ig-like_fold"/>
</dbReference>
<sequence>MNCGKKLDEVSETNLMRYFSFAFLIFSILIITSCDPLTDCIIPSRPELPEKIFPSAYLGSYYEESFRAAIDNSTNDNGYFYFFSISNLPRGLDYESEGRELFIYGIPEETGDFEFTVYVSVDEPDYGYVDDDPGIFEDDDNLCEDSNSRKYRLRVQ</sequence>
<dbReference type="AlphaFoldDB" id="W8VQP6"/>
<dbReference type="KEGG" id="nmf:NMS_1795"/>
<evidence type="ECO:0000256" key="1">
    <source>
        <dbReference type="SAM" id="Phobius"/>
    </source>
</evidence>
<gene>
    <name evidence="2" type="ORF">NMS_1795</name>
</gene>
<dbReference type="OrthoDB" id="1435237at2"/>
<organism evidence="2 3">
    <name type="scientific">Nonlabens marinus S1-08</name>
    <dbReference type="NCBI Taxonomy" id="1454201"/>
    <lineage>
        <taxon>Bacteria</taxon>
        <taxon>Pseudomonadati</taxon>
        <taxon>Bacteroidota</taxon>
        <taxon>Flavobacteriia</taxon>
        <taxon>Flavobacteriales</taxon>
        <taxon>Flavobacteriaceae</taxon>
        <taxon>Nonlabens</taxon>
    </lineage>
</organism>
<feature type="transmembrane region" description="Helical" evidence="1">
    <location>
        <begin position="15"/>
        <end position="33"/>
    </location>
</feature>
<dbReference type="Proteomes" id="UP000031760">
    <property type="component" value="Chromosome"/>
</dbReference>
<keyword evidence="1" id="KW-0472">Membrane</keyword>
<name>W8VQP6_9FLAO</name>
<accession>W8VQP6</accession>
<evidence type="ECO:0000313" key="2">
    <source>
        <dbReference type="EMBL" id="BAO55804.1"/>
    </source>
</evidence>
<proteinExistence type="predicted"/>